<name>A0A5B0R8Q6_PUCGR</name>
<proteinExistence type="predicted"/>
<dbReference type="AlphaFoldDB" id="A0A5B0R8Q6"/>
<sequence length="65" mass="7075">MRASSERLYSSLDLARAHDHWKALLSNCTSLACTPPQLEGCCMYVDHPSPHLIGELQTSGATDTS</sequence>
<dbReference type="EMBL" id="VDEP01000238">
    <property type="protein sequence ID" value="KAA1121395.1"/>
    <property type="molecule type" value="Genomic_DNA"/>
</dbReference>
<protein>
    <submittedName>
        <fullName evidence="1">Uncharacterized protein</fullName>
    </submittedName>
</protein>
<organism evidence="1 2">
    <name type="scientific">Puccinia graminis f. sp. tritici</name>
    <dbReference type="NCBI Taxonomy" id="56615"/>
    <lineage>
        <taxon>Eukaryota</taxon>
        <taxon>Fungi</taxon>
        <taxon>Dikarya</taxon>
        <taxon>Basidiomycota</taxon>
        <taxon>Pucciniomycotina</taxon>
        <taxon>Pucciniomycetes</taxon>
        <taxon>Pucciniales</taxon>
        <taxon>Pucciniaceae</taxon>
        <taxon>Puccinia</taxon>
    </lineage>
</organism>
<dbReference type="Proteomes" id="UP000325313">
    <property type="component" value="Unassembled WGS sequence"/>
</dbReference>
<accession>A0A5B0R8Q6</accession>
<evidence type="ECO:0000313" key="2">
    <source>
        <dbReference type="Proteomes" id="UP000325313"/>
    </source>
</evidence>
<gene>
    <name evidence="1" type="ORF">PGTUg99_019708</name>
</gene>
<reference evidence="1 2" key="1">
    <citation type="submission" date="2019-05" db="EMBL/GenBank/DDBJ databases">
        <title>Emergence of the Ug99 lineage of the wheat stem rust pathogen through somatic hybridization.</title>
        <authorList>
            <person name="Li F."/>
            <person name="Upadhyaya N.M."/>
            <person name="Sperschneider J."/>
            <person name="Matny O."/>
            <person name="Nguyen-Phuc H."/>
            <person name="Mago R."/>
            <person name="Raley C."/>
            <person name="Miller M.E."/>
            <person name="Silverstein K.A.T."/>
            <person name="Henningsen E."/>
            <person name="Hirsch C.D."/>
            <person name="Visser B."/>
            <person name="Pretorius Z.A."/>
            <person name="Steffenson B.J."/>
            <person name="Schwessinger B."/>
            <person name="Dodds P.N."/>
            <person name="Figueroa M."/>
        </authorList>
    </citation>
    <scope>NUCLEOTIDE SEQUENCE [LARGE SCALE GENOMIC DNA]</scope>
    <source>
        <strain evidence="1 2">Ug99</strain>
    </source>
</reference>
<evidence type="ECO:0000313" key="1">
    <source>
        <dbReference type="EMBL" id="KAA1121395.1"/>
    </source>
</evidence>
<dbReference type="PROSITE" id="PS51257">
    <property type="entry name" value="PROKAR_LIPOPROTEIN"/>
    <property type="match status" value="1"/>
</dbReference>
<comment type="caution">
    <text evidence="1">The sequence shown here is derived from an EMBL/GenBank/DDBJ whole genome shotgun (WGS) entry which is preliminary data.</text>
</comment>